<dbReference type="EC" id="2.7.13.3" evidence="2"/>
<dbReference type="OrthoDB" id="9790791at2"/>
<evidence type="ECO:0000256" key="3">
    <source>
        <dbReference type="ARBA" id="ARBA00022553"/>
    </source>
</evidence>
<dbReference type="InterPro" id="IPR036097">
    <property type="entry name" value="HisK_dim/P_sf"/>
</dbReference>
<dbReference type="RefSeq" id="WP_155304181.1">
    <property type="nucleotide sequence ID" value="NZ_AP021875.1"/>
</dbReference>
<keyword evidence="3" id="KW-0597">Phosphoprotein</keyword>
<dbReference type="Gene3D" id="1.10.287.130">
    <property type="match status" value="1"/>
</dbReference>
<evidence type="ECO:0000256" key="2">
    <source>
        <dbReference type="ARBA" id="ARBA00012438"/>
    </source>
</evidence>
<organism evidence="11 12">
    <name type="scientific">Desulfosarcina widdelii</name>
    <dbReference type="NCBI Taxonomy" id="947919"/>
    <lineage>
        <taxon>Bacteria</taxon>
        <taxon>Pseudomonadati</taxon>
        <taxon>Thermodesulfobacteriota</taxon>
        <taxon>Desulfobacteria</taxon>
        <taxon>Desulfobacterales</taxon>
        <taxon>Desulfosarcinaceae</taxon>
        <taxon>Desulfosarcina</taxon>
    </lineage>
</organism>
<gene>
    <name evidence="11" type="ORF">DSCW_26570</name>
</gene>
<dbReference type="Pfam" id="PF00989">
    <property type="entry name" value="PAS"/>
    <property type="match status" value="1"/>
</dbReference>
<dbReference type="PROSITE" id="PS50112">
    <property type="entry name" value="PAS"/>
    <property type="match status" value="1"/>
</dbReference>
<dbReference type="CDD" id="cd00082">
    <property type="entry name" value="HisKA"/>
    <property type="match status" value="1"/>
</dbReference>
<dbReference type="Proteomes" id="UP000427769">
    <property type="component" value="Chromosome"/>
</dbReference>
<dbReference type="GO" id="GO:0006355">
    <property type="term" value="P:regulation of DNA-templated transcription"/>
    <property type="evidence" value="ECO:0007669"/>
    <property type="project" value="InterPro"/>
</dbReference>
<protein>
    <recommendedName>
        <fullName evidence="2">histidine kinase</fullName>
        <ecNumber evidence="2">2.7.13.3</ecNumber>
    </recommendedName>
</protein>
<evidence type="ECO:0000313" key="11">
    <source>
        <dbReference type="EMBL" id="BBO75240.1"/>
    </source>
</evidence>
<dbReference type="InterPro" id="IPR003661">
    <property type="entry name" value="HisK_dim/P_dom"/>
</dbReference>
<dbReference type="InterPro" id="IPR000014">
    <property type="entry name" value="PAS"/>
</dbReference>
<dbReference type="SMART" id="SM00091">
    <property type="entry name" value="PAS"/>
    <property type="match status" value="1"/>
</dbReference>
<name>A0A5K7Z3J7_9BACT</name>
<evidence type="ECO:0000259" key="10">
    <source>
        <dbReference type="PROSITE" id="PS50113"/>
    </source>
</evidence>
<keyword evidence="4" id="KW-0808">Transferase</keyword>
<dbReference type="EMBL" id="AP021875">
    <property type="protein sequence ID" value="BBO75240.1"/>
    <property type="molecule type" value="Genomic_DNA"/>
</dbReference>
<dbReference type="GO" id="GO:0005524">
    <property type="term" value="F:ATP binding"/>
    <property type="evidence" value="ECO:0007669"/>
    <property type="project" value="UniProtKB-KW"/>
</dbReference>
<evidence type="ECO:0000259" key="9">
    <source>
        <dbReference type="PROSITE" id="PS50112"/>
    </source>
</evidence>
<keyword evidence="7" id="KW-0067">ATP-binding</keyword>
<dbReference type="KEGG" id="dwd:DSCW_26570"/>
<evidence type="ECO:0000256" key="4">
    <source>
        <dbReference type="ARBA" id="ARBA00022679"/>
    </source>
</evidence>
<dbReference type="Pfam" id="PF00512">
    <property type="entry name" value="HisKA"/>
    <property type="match status" value="1"/>
</dbReference>
<keyword evidence="12" id="KW-1185">Reference proteome</keyword>
<feature type="domain" description="PAS" evidence="9">
    <location>
        <begin position="11"/>
        <end position="83"/>
    </location>
</feature>
<comment type="catalytic activity">
    <reaction evidence="1">
        <text>ATP + protein L-histidine = ADP + protein N-phospho-L-histidine.</text>
        <dbReference type="EC" id="2.7.13.3"/>
    </reaction>
</comment>
<evidence type="ECO:0000256" key="1">
    <source>
        <dbReference type="ARBA" id="ARBA00000085"/>
    </source>
</evidence>
<dbReference type="PANTHER" id="PTHR43065">
    <property type="entry name" value="SENSOR HISTIDINE KINASE"/>
    <property type="match status" value="1"/>
</dbReference>
<proteinExistence type="predicted"/>
<keyword evidence="8" id="KW-0902">Two-component regulatory system</keyword>
<dbReference type="SUPFAM" id="SSF47384">
    <property type="entry name" value="Homodimeric domain of signal transducing histidine kinase"/>
    <property type="match status" value="1"/>
</dbReference>
<dbReference type="InterPro" id="IPR000700">
    <property type="entry name" value="PAS-assoc_C"/>
</dbReference>
<dbReference type="SMART" id="SM00388">
    <property type="entry name" value="HisKA"/>
    <property type="match status" value="1"/>
</dbReference>
<keyword evidence="5" id="KW-0547">Nucleotide-binding</keyword>
<dbReference type="SUPFAM" id="SSF55785">
    <property type="entry name" value="PYP-like sensor domain (PAS domain)"/>
    <property type="match status" value="1"/>
</dbReference>
<keyword evidence="6" id="KW-0418">Kinase</keyword>
<feature type="domain" description="PAC" evidence="10">
    <location>
        <begin position="102"/>
        <end position="154"/>
    </location>
</feature>
<reference evidence="11 12" key="1">
    <citation type="submission" date="2019-11" db="EMBL/GenBank/DDBJ databases">
        <title>Comparative genomics of hydrocarbon-degrading Desulfosarcina strains.</title>
        <authorList>
            <person name="Watanabe M."/>
            <person name="Kojima H."/>
            <person name="Fukui M."/>
        </authorList>
    </citation>
    <scope>NUCLEOTIDE SEQUENCE [LARGE SCALE GENOMIC DNA]</scope>
    <source>
        <strain evidence="11 12">PP31</strain>
    </source>
</reference>
<sequence length="242" mass="27272">MAQEIKKRNLPESNLSQIIHGMAIPAFVIDHMHTVTHWNRACEKLTGVPAADVIGTQDAWKAFYPAKRPVLADLVVDRSIEEVIARHYKGKYEKSVLVDNAYEAQDFFPNLGKEGKWLYFTATRLTDSSNKIVGAIETFQDLTKRKQAEKSLRESDRLHGVIEMAGAVCHEMNQPLMVLSGISELLALKISEDDPLLSTIQKIEVQVQRLASINHKLMNITRYETKNYPGGKIIDIDKATSK</sequence>
<dbReference type="InterPro" id="IPR013767">
    <property type="entry name" value="PAS_fold"/>
</dbReference>
<dbReference type="InterPro" id="IPR035965">
    <property type="entry name" value="PAS-like_dom_sf"/>
</dbReference>
<evidence type="ECO:0000256" key="7">
    <source>
        <dbReference type="ARBA" id="ARBA00022840"/>
    </source>
</evidence>
<dbReference type="GO" id="GO:0000155">
    <property type="term" value="F:phosphorelay sensor kinase activity"/>
    <property type="evidence" value="ECO:0007669"/>
    <property type="project" value="InterPro"/>
</dbReference>
<dbReference type="CDD" id="cd00130">
    <property type="entry name" value="PAS"/>
    <property type="match status" value="1"/>
</dbReference>
<evidence type="ECO:0000256" key="6">
    <source>
        <dbReference type="ARBA" id="ARBA00022777"/>
    </source>
</evidence>
<dbReference type="AlphaFoldDB" id="A0A5K7Z3J7"/>
<accession>A0A5K7Z3J7</accession>
<evidence type="ECO:0000313" key="12">
    <source>
        <dbReference type="Proteomes" id="UP000427769"/>
    </source>
</evidence>
<evidence type="ECO:0000256" key="5">
    <source>
        <dbReference type="ARBA" id="ARBA00022741"/>
    </source>
</evidence>
<dbReference type="PROSITE" id="PS50113">
    <property type="entry name" value="PAC"/>
    <property type="match status" value="1"/>
</dbReference>
<evidence type="ECO:0000256" key="8">
    <source>
        <dbReference type="ARBA" id="ARBA00023012"/>
    </source>
</evidence>
<dbReference type="PANTHER" id="PTHR43065:SF10">
    <property type="entry name" value="PEROXIDE STRESS-ACTIVATED HISTIDINE KINASE MAK3"/>
    <property type="match status" value="1"/>
</dbReference>
<dbReference type="Gene3D" id="3.30.450.20">
    <property type="entry name" value="PAS domain"/>
    <property type="match status" value="1"/>
</dbReference>